<keyword evidence="1" id="KW-0812">Transmembrane</keyword>
<dbReference type="Proteomes" id="UP000015105">
    <property type="component" value="Chromosome 7D"/>
</dbReference>
<name>A0A453QGT8_AEGTS</name>
<keyword evidence="1" id="KW-1133">Transmembrane helix</keyword>
<dbReference type="EnsemblPlants" id="AET7Gv20113100.8">
    <property type="protein sequence ID" value="AET7Gv20113100.8"/>
    <property type="gene ID" value="AET7Gv20113100"/>
</dbReference>
<keyword evidence="1" id="KW-0472">Membrane</keyword>
<proteinExistence type="predicted"/>
<feature type="transmembrane region" description="Helical" evidence="1">
    <location>
        <begin position="46"/>
        <end position="66"/>
    </location>
</feature>
<dbReference type="AlphaFoldDB" id="A0A453QGT8"/>
<evidence type="ECO:0000313" key="2">
    <source>
        <dbReference type="EnsemblPlants" id="AET7Gv20113100.8"/>
    </source>
</evidence>
<organism evidence="2 3">
    <name type="scientific">Aegilops tauschii subsp. strangulata</name>
    <name type="common">Goatgrass</name>
    <dbReference type="NCBI Taxonomy" id="200361"/>
    <lineage>
        <taxon>Eukaryota</taxon>
        <taxon>Viridiplantae</taxon>
        <taxon>Streptophyta</taxon>
        <taxon>Embryophyta</taxon>
        <taxon>Tracheophyta</taxon>
        <taxon>Spermatophyta</taxon>
        <taxon>Magnoliopsida</taxon>
        <taxon>Liliopsida</taxon>
        <taxon>Poales</taxon>
        <taxon>Poaceae</taxon>
        <taxon>BOP clade</taxon>
        <taxon>Pooideae</taxon>
        <taxon>Triticodae</taxon>
        <taxon>Triticeae</taxon>
        <taxon>Triticinae</taxon>
        <taxon>Aegilops</taxon>
    </lineage>
</organism>
<sequence length="76" mass="8330">MISFAPNSTGDYLLHRFCDADTSASVDKYVRNVTDSYTDTSNESSMVAASVIMFALAGIFFNLNLFSRFSDVSAIL</sequence>
<dbReference type="Gramene" id="AET7Gv20113100.8">
    <property type="protein sequence ID" value="AET7Gv20113100.8"/>
    <property type="gene ID" value="AET7Gv20113100"/>
</dbReference>
<reference evidence="3" key="1">
    <citation type="journal article" date="2014" name="Science">
        <title>Ancient hybridizations among the ancestral genomes of bread wheat.</title>
        <authorList>
            <consortium name="International Wheat Genome Sequencing Consortium,"/>
            <person name="Marcussen T."/>
            <person name="Sandve S.R."/>
            <person name="Heier L."/>
            <person name="Spannagl M."/>
            <person name="Pfeifer M."/>
            <person name="Jakobsen K.S."/>
            <person name="Wulff B.B."/>
            <person name="Steuernagel B."/>
            <person name="Mayer K.F."/>
            <person name="Olsen O.A."/>
        </authorList>
    </citation>
    <scope>NUCLEOTIDE SEQUENCE [LARGE SCALE GENOMIC DNA]</scope>
    <source>
        <strain evidence="3">cv. AL8/78</strain>
    </source>
</reference>
<reference evidence="2" key="5">
    <citation type="journal article" date="2021" name="G3 (Bethesda)">
        <title>Aegilops tauschii genome assembly Aet v5.0 features greater sequence contiguity and improved annotation.</title>
        <authorList>
            <person name="Wang L."/>
            <person name="Zhu T."/>
            <person name="Rodriguez J.C."/>
            <person name="Deal K.R."/>
            <person name="Dubcovsky J."/>
            <person name="McGuire P.E."/>
            <person name="Lux T."/>
            <person name="Spannagl M."/>
            <person name="Mayer K.F.X."/>
            <person name="Baldrich P."/>
            <person name="Meyers B.C."/>
            <person name="Huo N."/>
            <person name="Gu Y.Q."/>
            <person name="Zhou H."/>
            <person name="Devos K.M."/>
            <person name="Bennetzen J.L."/>
            <person name="Unver T."/>
            <person name="Budak H."/>
            <person name="Gulick P.J."/>
            <person name="Galiba G."/>
            <person name="Kalapos B."/>
            <person name="Nelson D.R."/>
            <person name="Li P."/>
            <person name="You F.M."/>
            <person name="Luo M.C."/>
            <person name="Dvorak J."/>
        </authorList>
    </citation>
    <scope>NUCLEOTIDE SEQUENCE [LARGE SCALE GENOMIC DNA]</scope>
    <source>
        <strain evidence="2">cv. AL8/78</strain>
    </source>
</reference>
<evidence type="ECO:0000256" key="1">
    <source>
        <dbReference type="SAM" id="Phobius"/>
    </source>
</evidence>
<reference evidence="2" key="4">
    <citation type="submission" date="2019-03" db="UniProtKB">
        <authorList>
            <consortium name="EnsemblPlants"/>
        </authorList>
    </citation>
    <scope>IDENTIFICATION</scope>
</reference>
<reference evidence="3" key="2">
    <citation type="journal article" date="2017" name="Nat. Plants">
        <title>The Aegilops tauschii genome reveals multiple impacts of transposons.</title>
        <authorList>
            <person name="Zhao G."/>
            <person name="Zou C."/>
            <person name="Li K."/>
            <person name="Wang K."/>
            <person name="Li T."/>
            <person name="Gao L."/>
            <person name="Zhang X."/>
            <person name="Wang H."/>
            <person name="Yang Z."/>
            <person name="Liu X."/>
            <person name="Jiang W."/>
            <person name="Mao L."/>
            <person name="Kong X."/>
            <person name="Jiao Y."/>
            <person name="Jia J."/>
        </authorList>
    </citation>
    <scope>NUCLEOTIDE SEQUENCE [LARGE SCALE GENOMIC DNA]</scope>
    <source>
        <strain evidence="3">cv. AL8/78</strain>
    </source>
</reference>
<keyword evidence="3" id="KW-1185">Reference proteome</keyword>
<evidence type="ECO:0000313" key="3">
    <source>
        <dbReference type="Proteomes" id="UP000015105"/>
    </source>
</evidence>
<protein>
    <submittedName>
        <fullName evidence="2">Uncharacterized protein</fullName>
    </submittedName>
</protein>
<reference evidence="2" key="3">
    <citation type="journal article" date="2017" name="Nature">
        <title>Genome sequence of the progenitor of the wheat D genome Aegilops tauschii.</title>
        <authorList>
            <person name="Luo M.C."/>
            <person name="Gu Y.Q."/>
            <person name="Puiu D."/>
            <person name="Wang H."/>
            <person name="Twardziok S.O."/>
            <person name="Deal K.R."/>
            <person name="Huo N."/>
            <person name="Zhu T."/>
            <person name="Wang L."/>
            <person name="Wang Y."/>
            <person name="McGuire P.E."/>
            <person name="Liu S."/>
            <person name="Long H."/>
            <person name="Ramasamy R.K."/>
            <person name="Rodriguez J.C."/>
            <person name="Van S.L."/>
            <person name="Yuan L."/>
            <person name="Wang Z."/>
            <person name="Xia Z."/>
            <person name="Xiao L."/>
            <person name="Anderson O.D."/>
            <person name="Ouyang S."/>
            <person name="Liang Y."/>
            <person name="Zimin A.V."/>
            <person name="Pertea G."/>
            <person name="Qi P."/>
            <person name="Bennetzen J.L."/>
            <person name="Dai X."/>
            <person name="Dawson M.W."/>
            <person name="Muller H.G."/>
            <person name="Kugler K."/>
            <person name="Rivarola-Duarte L."/>
            <person name="Spannagl M."/>
            <person name="Mayer K.F.X."/>
            <person name="Lu F.H."/>
            <person name="Bevan M.W."/>
            <person name="Leroy P."/>
            <person name="Li P."/>
            <person name="You F.M."/>
            <person name="Sun Q."/>
            <person name="Liu Z."/>
            <person name="Lyons E."/>
            <person name="Wicker T."/>
            <person name="Salzberg S.L."/>
            <person name="Devos K.M."/>
            <person name="Dvorak J."/>
        </authorList>
    </citation>
    <scope>NUCLEOTIDE SEQUENCE [LARGE SCALE GENOMIC DNA]</scope>
    <source>
        <strain evidence="2">cv. AL8/78</strain>
    </source>
</reference>
<accession>A0A453QGT8</accession>